<protein>
    <submittedName>
        <fullName evidence="1">Uncharacterized protein</fullName>
    </submittedName>
</protein>
<reference evidence="1 2" key="2">
    <citation type="journal article" date="2022" name="Mol. Ecol. Resour.">
        <title>The genomes of chicory, endive, great burdock and yacon provide insights into Asteraceae paleo-polyploidization history and plant inulin production.</title>
        <authorList>
            <person name="Fan W."/>
            <person name="Wang S."/>
            <person name="Wang H."/>
            <person name="Wang A."/>
            <person name="Jiang F."/>
            <person name="Liu H."/>
            <person name="Zhao H."/>
            <person name="Xu D."/>
            <person name="Zhang Y."/>
        </authorList>
    </citation>
    <scope>NUCLEOTIDE SEQUENCE [LARGE SCALE GENOMIC DNA]</scope>
    <source>
        <strain evidence="2">cv. Niubang</strain>
    </source>
</reference>
<gene>
    <name evidence="1" type="ORF">L6452_35705</name>
</gene>
<proteinExistence type="predicted"/>
<sequence length="85" mass="9914">MMMLWRILFLLQIKRSQVMMMMMIELKQKKLDRKSSDDEEESWPEMWEFEDGIVTNMEVGTGYGGDTGSTGQPTRAHKTPARLLD</sequence>
<dbReference type="Proteomes" id="UP001055879">
    <property type="component" value="Linkage Group LG13"/>
</dbReference>
<organism evidence="1 2">
    <name type="scientific">Arctium lappa</name>
    <name type="common">Greater burdock</name>
    <name type="synonym">Lappa major</name>
    <dbReference type="NCBI Taxonomy" id="4217"/>
    <lineage>
        <taxon>Eukaryota</taxon>
        <taxon>Viridiplantae</taxon>
        <taxon>Streptophyta</taxon>
        <taxon>Embryophyta</taxon>
        <taxon>Tracheophyta</taxon>
        <taxon>Spermatophyta</taxon>
        <taxon>Magnoliopsida</taxon>
        <taxon>eudicotyledons</taxon>
        <taxon>Gunneridae</taxon>
        <taxon>Pentapetalae</taxon>
        <taxon>asterids</taxon>
        <taxon>campanulids</taxon>
        <taxon>Asterales</taxon>
        <taxon>Asteraceae</taxon>
        <taxon>Carduoideae</taxon>
        <taxon>Cardueae</taxon>
        <taxon>Arctiinae</taxon>
        <taxon>Arctium</taxon>
    </lineage>
</organism>
<keyword evidence="2" id="KW-1185">Reference proteome</keyword>
<accession>A0ACB8Y814</accession>
<evidence type="ECO:0000313" key="2">
    <source>
        <dbReference type="Proteomes" id="UP001055879"/>
    </source>
</evidence>
<reference evidence="2" key="1">
    <citation type="journal article" date="2022" name="Mol. Ecol. Resour.">
        <title>The genomes of chicory, endive, great burdock and yacon provide insights into Asteraceae palaeo-polyploidization history and plant inulin production.</title>
        <authorList>
            <person name="Fan W."/>
            <person name="Wang S."/>
            <person name="Wang H."/>
            <person name="Wang A."/>
            <person name="Jiang F."/>
            <person name="Liu H."/>
            <person name="Zhao H."/>
            <person name="Xu D."/>
            <person name="Zhang Y."/>
        </authorList>
    </citation>
    <scope>NUCLEOTIDE SEQUENCE [LARGE SCALE GENOMIC DNA]</scope>
    <source>
        <strain evidence="2">cv. Niubang</strain>
    </source>
</reference>
<dbReference type="EMBL" id="CM042059">
    <property type="protein sequence ID" value="KAI3680926.1"/>
    <property type="molecule type" value="Genomic_DNA"/>
</dbReference>
<comment type="caution">
    <text evidence="1">The sequence shown here is derived from an EMBL/GenBank/DDBJ whole genome shotgun (WGS) entry which is preliminary data.</text>
</comment>
<name>A0ACB8Y814_ARCLA</name>
<evidence type="ECO:0000313" key="1">
    <source>
        <dbReference type="EMBL" id="KAI3680926.1"/>
    </source>
</evidence>